<name>A0A0E9SPH1_ANGAN</name>
<dbReference type="EMBL" id="GBXM01065361">
    <property type="protein sequence ID" value="JAH43216.1"/>
    <property type="molecule type" value="Transcribed_RNA"/>
</dbReference>
<reference evidence="1" key="1">
    <citation type="submission" date="2014-11" db="EMBL/GenBank/DDBJ databases">
        <authorList>
            <person name="Amaro Gonzalez C."/>
        </authorList>
    </citation>
    <scope>NUCLEOTIDE SEQUENCE</scope>
</reference>
<dbReference type="AlphaFoldDB" id="A0A0E9SPH1"/>
<reference evidence="1" key="2">
    <citation type="journal article" date="2015" name="Fish Shellfish Immunol.">
        <title>Early steps in the European eel (Anguilla anguilla)-Vibrio vulnificus interaction in the gills: Role of the RtxA13 toxin.</title>
        <authorList>
            <person name="Callol A."/>
            <person name="Pajuelo D."/>
            <person name="Ebbesson L."/>
            <person name="Teles M."/>
            <person name="MacKenzie S."/>
            <person name="Amaro C."/>
        </authorList>
    </citation>
    <scope>NUCLEOTIDE SEQUENCE</scope>
</reference>
<accession>A0A0E9SPH1</accession>
<protein>
    <submittedName>
        <fullName evidence="1">Uncharacterized protein</fullName>
    </submittedName>
</protein>
<evidence type="ECO:0000313" key="1">
    <source>
        <dbReference type="EMBL" id="JAH43216.1"/>
    </source>
</evidence>
<proteinExistence type="predicted"/>
<organism evidence="1">
    <name type="scientific">Anguilla anguilla</name>
    <name type="common">European freshwater eel</name>
    <name type="synonym">Muraena anguilla</name>
    <dbReference type="NCBI Taxonomy" id="7936"/>
    <lineage>
        <taxon>Eukaryota</taxon>
        <taxon>Metazoa</taxon>
        <taxon>Chordata</taxon>
        <taxon>Craniata</taxon>
        <taxon>Vertebrata</taxon>
        <taxon>Euteleostomi</taxon>
        <taxon>Actinopterygii</taxon>
        <taxon>Neopterygii</taxon>
        <taxon>Teleostei</taxon>
        <taxon>Anguilliformes</taxon>
        <taxon>Anguillidae</taxon>
        <taxon>Anguilla</taxon>
    </lineage>
</organism>
<sequence length="24" mass="2602">MGGSVAQWVRSWACDRKVKGLIPG</sequence>